<evidence type="ECO:0000256" key="1">
    <source>
        <dbReference type="SAM" id="MobiDB-lite"/>
    </source>
</evidence>
<dbReference type="KEGG" id="vg:15011003"/>
<feature type="compositionally biased region" description="Basic and acidic residues" evidence="1">
    <location>
        <begin position="1"/>
        <end position="11"/>
    </location>
</feature>
<feature type="compositionally biased region" description="Basic and acidic residues" evidence="1">
    <location>
        <begin position="444"/>
        <end position="456"/>
    </location>
</feature>
<protein>
    <submittedName>
        <fullName evidence="2">Uncharacterized protein</fullName>
    </submittedName>
</protein>
<dbReference type="GeneID" id="15011003"/>
<feature type="compositionally biased region" description="Basic and acidic residues" evidence="1">
    <location>
        <begin position="363"/>
        <end position="384"/>
    </location>
</feature>
<keyword evidence="3" id="KW-1185">Reference proteome</keyword>
<dbReference type="OrthoDB" id="22472at10239"/>
<evidence type="ECO:0000313" key="2">
    <source>
        <dbReference type="EMBL" id="AGH31605.1"/>
    </source>
</evidence>
<dbReference type="RefSeq" id="YP_007674457.1">
    <property type="nucleotide sequence ID" value="NC_020851.1"/>
</dbReference>
<dbReference type="Proteomes" id="UP000201252">
    <property type="component" value="Segment"/>
</dbReference>
<feature type="compositionally biased region" description="Polar residues" evidence="1">
    <location>
        <begin position="41"/>
        <end position="52"/>
    </location>
</feature>
<feature type="compositionally biased region" description="Basic residues" evidence="1">
    <location>
        <begin position="271"/>
        <end position="281"/>
    </location>
</feature>
<evidence type="ECO:0000313" key="3">
    <source>
        <dbReference type="Proteomes" id="UP000201252"/>
    </source>
</evidence>
<accession>M4QPP1</accession>
<feature type="region of interest" description="Disordered" evidence="1">
    <location>
        <begin position="1"/>
        <end position="52"/>
    </location>
</feature>
<feature type="compositionally biased region" description="Basic and acidic residues" evidence="1">
    <location>
        <begin position="185"/>
        <end position="208"/>
    </location>
</feature>
<name>M4QPP1_9CAUD</name>
<feature type="region of interest" description="Disordered" evidence="1">
    <location>
        <begin position="437"/>
        <end position="464"/>
    </location>
</feature>
<dbReference type="EMBL" id="HQ633071">
    <property type="protein sequence ID" value="AGH31605.1"/>
    <property type="molecule type" value="Genomic_DNA"/>
</dbReference>
<feature type="compositionally biased region" description="Basic and acidic residues" evidence="1">
    <location>
        <begin position="151"/>
        <end position="176"/>
    </location>
</feature>
<feature type="region of interest" description="Disordered" evidence="1">
    <location>
        <begin position="142"/>
        <end position="208"/>
    </location>
</feature>
<feature type="compositionally biased region" description="Polar residues" evidence="1">
    <location>
        <begin position="17"/>
        <end position="30"/>
    </location>
</feature>
<feature type="region of interest" description="Disordered" evidence="1">
    <location>
        <begin position="356"/>
        <end position="384"/>
    </location>
</feature>
<proteinExistence type="predicted"/>
<sequence>MSNHIFEEGPRRGHAAGNTSLEQQASQLTSDIKYKARQKMKGTSGSSMSPGQVQQLYRQLLGSSSAPGGVKAIVKKKLFKEQIDTGVVSVSEHVKDSSSYVYSRVFSEAEERKFVVRVTDRETGNTSYRKADRAKISELRANKNISSVEITGRKEVDDAYKGDPKPNYGEKHEKKYGSSKGKNTVGDKDGDGTKEPDRHEYAGVKDRAIKKSMAKEETYVKGSAFPKETYKKESSYKEKYMTKSAKKRMAKEEYIDEAPYQVMGSPDGKKEKKIGKPVKSRKYADSRAAELADTHKTTGGQYRSKYVEEVIYEKEDNGDKKLDVMKKGKNTVKINPSLGESIRAELDLLKSQRIAEQDASMKQQDDEKKKEQLAAQQGKKDKMMKLRILQNKMRAVRGGAEIAASHELEGDTIAEGEGTMRYCPACDKDETREECKAGGEYWDENSKPAKNEEDPRSMPTKINLAKNKLRAMGLKMSYDMEGEMVDEEAYDSKKTSI</sequence>
<gene>
    <name evidence="2" type="ORF">SWZG_00092</name>
</gene>
<organism evidence="2 3">
    <name type="scientific">Synechococcus phage S-SKS1</name>
    <dbReference type="NCBI Taxonomy" id="754042"/>
    <lineage>
        <taxon>Viruses</taxon>
        <taxon>Duplodnaviria</taxon>
        <taxon>Heunggongvirae</taxon>
        <taxon>Uroviricota</taxon>
        <taxon>Caudoviricetes</taxon>
        <taxon>Llyrvirus</taxon>
        <taxon>Llyrvirus SSKS1</taxon>
    </lineage>
</organism>
<feature type="compositionally biased region" description="Basic and acidic residues" evidence="1">
    <location>
        <begin position="282"/>
        <end position="296"/>
    </location>
</feature>
<reference evidence="2 3" key="1">
    <citation type="submission" date="2010-10" db="EMBL/GenBank/DDBJ databases">
        <title>The Genome Sequence of Synechococcus phage S-SKS1.</title>
        <authorList>
            <consortium name="The Broad Institute Genome Sequencing Platform"/>
            <person name="Henn M.R."/>
            <person name="Clokie M."/>
            <person name="Levin J."/>
            <person name="Malboeuf C."/>
            <person name="Casali M."/>
            <person name="Russ C."/>
            <person name="Lennon N."/>
            <person name="Chapman S.B."/>
            <person name="Erlich R."/>
            <person name="Young S.K."/>
            <person name="Yandava C."/>
            <person name="Zeng Q."/>
            <person name="Alvarado L."/>
            <person name="Anderson S."/>
            <person name="Berlin A."/>
            <person name="Chen Z."/>
            <person name="Freedman E."/>
            <person name="Gellesch M."/>
            <person name="Goldberg J."/>
            <person name="Green L."/>
            <person name="Griggs A."/>
            <person name="Gujja S."/>
            <person name="Heilman E.R."/>
            <person name="Heiman D."/>
            <person name="Hollinger A."/>
            <person name="Howarth C."/>
            <person name="Larson L."/>
            <person name="Mehta T."/>
            <person name="Pearson M."/>
            <person name="Roberts A."/>
            <person name="Ryan E."/>
            <person name="Saif S."/>
            <person name="Shea T."/>
            <person name="Shenoy N."/>
            <person name="Sisk P."/>
            <person name="Stolte C."/>
            <person name="Sykes S."/>
            <person name="White J."/>
            <person name="Haas B."/>
            <person name="Nusbaum C."/>
            <person name="Birren B."/>
        </authorList>
    </citation>
    <scope>NUCLEOTIDE SEQUENCE [LARGE SCALE GENOMIC DNA]</scope>
</reference>
<feature type="region of interest" description="Disordered" evidence="1">
    <location>
        <begin position="261"/>
        <end position="296"/>
    </location>
</feature>